<evidence type="ECO:0008006" key="4">
    <source>
        <dbReference type="Google" id="ProtNLM"/>
    </source>
</evidence>
<dbReference type="InterPro" id="IPR006886">
    <property type="entry name" value="RNA_pol_III_Rpc5"/>
</dbReference>
<dbReference type="GO" id="GO:0005666">
    <property type="term" value="C:RNA polymerase III complex"/>
    <property type="evidence" value="ECO:0007669"/>
    <property type="project" value="TreeGrafter"/>
</dbReference>
<evidence type="ECO:0000313" key="3">
    <source>
        <dbReference type="Proteomes" id="UP000574390"/>
    </source>
</evidence>
<proteinExistence type="predicted"/>
<protein>
    <recommendedName>
        <fullName evidence="4">DNA-directed RNA polymerase III subunit RPC5</fullName>
    </recommendedName>
</protein>
<dbReference type="GO" id="GO:0042797">
    <property type="term" value="P:tRNA transcription by RNA polymerase III"/>
    <property type="evidence" value="ECO:0007669"/>
    <property type="project" value="TreeGrafter"/>
</dbReference>
<evidence type="ECO:0000256" key="1">
    <source>
        <dbReference type="SAM" id="MobiDB-lite"/>
    </source>
</evidence>
<feature type="compositionally biased region" description="Low complexity" evidence="1">
    <location>
        <begin position="486"/>
        <end position="496"/>
    </location>
</feature>
<feature type="region of interest" description="Disordered" evidence="1">
    <location>
        <begin position="217"/>
        <end position="245"/>
    </location>
</feature>
<dbReference type="PANTHER" id="PTHR12069:SF0">
    <property type="entry name" value="DNA-DIRECTED RNA POLYMERASE III SUBUNIT RPC5"/>
    <property type="match status" value="1"/>
</dbReference>
<dbReference type="Pfam" id="PF04801">
    <property type="entry name" value="RPC5"/>
    <property type="match status" value="1"/>
</dbReference>
<organism evidence="2 3">
    <name type="scientific">Perkinsus olseni</name>
    <name type="common">Perkinsus atlanticus</name>
    <dbReference type="NCBI Taxonomy" id="32597"/>
    <lineage>
        <taxon>Eukaryota</taxon>
        <taxon>Sar</taxon>
        <taxon>Alveolata</taxon>
        <taxon>Perkinsozoa</taxon>
        <taxon>Perkinsea</taxon>
        <taxon>Perkinsida</taxon>
        <taxon>Perkinsidae</taxon>
        <taxon>Perkinsus</taxon>
    </lineage>
</organism>
<sequence length="663" mass="74472">MPSNDDVVMSPASPSSSSGNDEDDEIVHEIPVFLNRMQDPPDFTGEMYLLQYPLRPVYRAYGDQGYLERVELRDDQKKLRLRYKLNDDAETFDQTATHSSMREQILMAKTVTNKSCTYCVGAVNSGQLTLTPLASFCQLRPDFTHVDRDRQERQAMAAKIRGKQSAENEEKGALEPVKASNKKSQVISASTSLARGATSMGAKQRYQQSLLGALRQDHSILTKNEEEGKEGEEKEKGEEEEGPWKELDFYDADSPEAADIYERQFLTPVVSESAKQWEDIDARAKRERRTAELHFHVKDQDAYLTSLCGNVVGVKDEWGDLGRLDANQQLETIMKKLAVANYSKQIVNLLPVNTRHNLTDNAIISHLENCSVLVRGVWVLSSRLTNHAPKYHDLRDLVLLLLSTKRPFGVEHLKAATGFTDMEIAEVLKPICVFNSSTRSLQLRIPYDEEFGKNFPEVAQRQHDQAEARLMELRTKWKKEKEMQQSGGSSPSSPSSADPLKLTNNAVNRVKERIGKAVASVTEIRKLLQTLYPQDIVTDANAVEAMKQAGGMKIRDKWILTSTGHKEIDTYRSVLLAIYRMKDSATKKEITDEFERVSGKKCTLTDHAIRRLIKEFADLKSGRWVFRGETLEELREQAGVGGEGGAAAGIDDDIVMGDSGGMH</sequence>
<dbReference type="EMBL" id="JABANM010027192">
    <property type="protein sequence ID" value="KAF4711707.1"/>
    <property type="molecule type" value="Genomic_DNA"/>
</dbReference>
<dbReference type="PANTHER" id="PTHR12069">
    <property type="entry name" value="DNA-DIRECTED RNA POLYMERASES III 80 KDA POLYPEPTIDE RNA POLYMERASE III SUBUNIT 5"/>
    <property type="match status" value="1"/>
</dbReference>
<feature type="region of interest" description="Disordered" evidence="1">
    <location>
        <begin position="156"/>
        <end position="181"/>
    </location>
</feature>
<feature type="region of interest" description="Disordered" evidence="1">
    <location>
        <begin position="1"/>
        <end position="24"/>
    </location>
</feature>
<comment type="caution">
    <text evidence="2">The sequence shown here is derived from an EMBL/GenBank/DDBJ whole genome shotgun (WGS) entry which is preliminary data.</text>
</comment>
<gene>
    <name evidence="2" type="ORF">FOZ62_000492</name>
</gene>
<evidence type="ECO:0000313" key="2">
    <source>
        <dbReference type="EMBL" id="KAF4711707.1"/>
    </source>
</evidence>
<name>A0A7J6QTP9_PEROL</name>
<reference evidence="2 3" key="1">
    <citation type="submission" date="2020-04" db="EMBL/GenBank/DDBJ databases">
        <title>Perkinsus olseni comparative genomics.</title>
        <authorList>
            <person name="Bogema D.R."/>
        </authorList>
    </citation>
    <scope>NUCLEOTIDE SEQUENCE [LARGE SCALE GENOMIC DNA]</scope>
    <source>
        <strain evidence="2">ATCC PRA-205</strain>
    </source>
</reference>
<feature type="compositionally biased region" description="Basic and acidic residues" evidence="1">
    <location>
        <begin position="164"/>
        <end position="173"/>
    </location>
</feature>
<dbReference type="Proteomes" id="UP000574390">
    <property type="component" value="Unassembled WGS sequence"/>
</dbReference>
<dbReference type="AlphaFoldDB" id="A0A7J6QTP9"/>
<accession>A0A7J6QTP9</accession>
<feature type="region of interest" description="Disordered" evidence="1">
    <location>
        <begin position="479"/>
        <end position="501"/>
    </location>
</feature>